<dbReference type="InterPro" id="IPR011009">
    <property type="entry name" value="Kinase-like_dom_sf"/>
</dbReference>
<protein>
    <submittedName>
        <fullName evidence="2">Fructosamine-3-kinase</fullName>
    </submittedName>
</protein>
<organism evidence="2 3">
    <name type="scientific">Amycolatopsis endophytica</name>
    <dbReference type="NCBI Taxonomy" id="860233"/>
    <lineage>
        <taxon>Bacteria</taxon>
        <taxon>Bacillati</taxon>
        <taxon>Actinomycetota</taxon>
        <taxon>Actinomycetes</taxon>
        <taxon>Pseudonocardiales</taxon>
        <taxon>Pseudonocardiaceae</taxon>
        <taxon>Amycolatopsis</taxon>
    </lineage>
</organism>
<evidence type="ECO:0000256" key="1">
    <source>
        <dbReference type="PIRNR" id="PIRNR006221"/>
    </source>
</evidence>
<accession>A0A853AXT8</accession>
<dbReference type="EMBL" id="JACCFK010000001">
    <property type="protein sequence ID" value="NYI87401.1"/>
    <property type="molecule type" value="Genomic_DNA"/>
</dbReference>
<dbReference type="RefSeq" id="WP_179771806.1">
    <property type="nucleotide sequence ID" value="NZ_JACCFK010000001.1"/>
</dbReference>
<dbReference type="Proteomes" id="UP000549616">
    <property type="component" value="Unassembled WGS sequence"/>
</dbReference>
<name>A0A853AXT8_9PSEU</name>
<dbReference type="Gene3D" id="1.20.1270.240">
    <property type="match status" value="1"/>
</dbReference>
<dbReference type="Gene3D" id="1.10.510.10">
    <property type="entry name" value="Transferase(Phosphotransferase) domain 1"/>
    <property type="match status" value="1"/>
</dbReference>
<keyword evidence="1 2" id="KW-0418">Kinase</keyword>
<dbReference type="InterPro" id="IPR016477">
    <property type="entry name" value="Fructo-/Ketosamine-3-kinase"/>
</dbReference>
<dbReference type="AlphaFoldDB" id="A0A853AXT8"/>
<comment type="caution">
    <text evidence="2">The sequence shown here is derived from an EMBL/GenBank/DDBJ whole genome shotgun (WGS) entry which is preliminary data.</text>
</comment>
<comment type="similarity">
    <text evidence="1">Belongs to the fructosamine kinase family.</text>
</comment>
<keyword evidence="3" id="KW-1185">Reference proteome</keyword>
<dbReference type="PANTHER" id="PTHR12149:SF8">
    <property type="entry name" value="PROTEIN-RIBULOSAMINE 3-KINASE"/>
    <property type="match status" value="1"/>
</dbReference>
<proteinExistence type="inferred from homology"/>
<dbReference type="PANTHER" id="PTHR12149">
    <property type="entry name" value="FRUCTOSAMINE 3 KINASE-RELATED PROTEIN"/>
    <property type="match status" value="1"/>
</dbReference>
<gene>
    <name evidence="2" type="ORF">HNR02_000724</name>
</gene>
<evidence type="ECO:0000313" key="3">
    <source>
        <dbReference type="Proteomes" id="UP000549616"/>
    </source>
</evidence>
<dbReference type="Pfam" id="PF03881">
    <property type="entry name" value="Fructosamin_kin"/>
    <property type="match status" value="1"/>
</dbReference>
<dbReference type="PIRSF" id="PIRSF006221">
    <property type="entry name" value="Ketosamine-3-kinase"/>
    <property type="match status" value="1"/>
</dbReference>
<dbReference type="Gene3D" id="3.30.200.20">
    <property type="entry name" value="Phosphorylase Kinase, domain 1"/>
    <property type="match status" value="1"/>
</dbReference>
<sequence length="286" mass="30813">MSAREAVERLLGVSVTGVRRSSGAVCLVTAEGRGVLVAKQGVGPGAADAEAAGLRWLGEHGDVPVPHVHAHDDEWVVMDHIPPTYPEATAAEAFGRGLARLHLRGAPSYGSPPPGGPADAWMGIAPMRNEPCPDWPSFYAAHRVLPYLRMCVDQGLYDADQATVFDRLCERLDELGGPPEPPSRLHGDAWSGNVHWAREGVWLIDPAAHGGHRETDLAMLRLFGTPLLEHILGAYEEAAKEFESPLADGWQDRVELHQVFPLLMHAAVFGGGYARQALQAARTTLG</sequence>
<evidence type="ECO:0000313" key="2">
    <source>
        <dbReference type="EMBL" id="NYI87401.1"/>
    </source>
</evidence>
<reference evidence="2 3" key="1">
    <citation type="submission" date="2020-07" db="EMBL/GenBank/DDBJ databases">
        <title>Sequencing the genomes of 1000 actinobacteria strains.</title>
        <authorList>
            <person name="Klenk H.-P."/>
        </authorList>
    </citation>
    <scope>NUCLEOTIDE SEQUENCE [LARGE SCALE GENOMIC DNA]</scope>
    <source>
        <strain evidence="2 3">DSM 104006</strain>
    </source>
</reference>
<dbReference type="SUPFAM" id="SSF56112">
    <property type="entry name" value="Protein kinase-like (PK-like)"/>
    <property type="match status" value="1"/>
</dbReference>
<dbReference type="GO" id="GO:0016301">
    <property type="term" value="F:kinase activity"/>
    <property type="evidence" value="ECO:0007669"/>
    <property type="project" value="UniProtKB-UniRule"/>
</dbReference>
<keyword evidence="1" id="KW-0808">Transferase</keyword>